<proteinExistence type="predicted"/>
<keyword evidence="12" id="KW-1185">Reference proteome</keyword>
<evidence type="ECO:0000256" key="6">
    <source>
        <dbReference type="ARBA" id="ARBA00023170"/>
    </source>
</evidence>
<evidence type="ECO:0000256" key="2">
    <source>
        <dbReference type="ARBA" id="ARBA00022692"/>
    </source>
</evidence>
<keyword evidence="7" id="KW-0807">Transducer</keyword>
<feature type="transmembrane region" description="Helical" evidence="9">
    <location>
        <begin position="120"/>
        <end position="141"/>
    </location>
</feature>
<keyword evidence="3 9" id="KW-1133">Transmembrane helix</keyword>
<reference evidence="11" key="2">
    <citation type="submission" date="2021-01" db="UniProtKB">
        <authorList>
            <consortium name="EnsemblMetazoa"/>
        </authorList>
    </citation>
    <scope>IDENTIFICATION</scope>
</reference>
<evidence type="ECO:0000256" key="3">
    <source>
        <dbReference type="ARBA" id="ARBA00022989"/>
    </source>
</evidence>
<evidence type="ECO:0000256" key="1">
    <source>
        <dbReference type="ARBA" id="ARBA00004141"/>
    </source>
</evidence>
<keyword evidence="4" id="KW-0297">G-protein coupled receptor</keyword>
<evidence type="ECO:0000256" key="5">
    <source>
        <dbReference type="ARBA" id="ARBA00023136"/>
    </source>
</evidence>
<feature type="domain" description="G-protein coupled receptors family 1 profile" evidence="10">
    <location>
        <begin position="25"/>
        <end position="376"/>
    </location>
</feature>
<feature type="compositionally biased region" description="Polar residues" evidence="8">
    <location>
        <begin position="256"/>
        <end position="268"/>
    </location>
</feature>
<feature type="transmembrane region" description="Helical" evidence="9">
    <location>
        <begin position="88"/>
        <end position="108"/>
    </location>
</feature>
<dbReference type="PRINTS" id="PR00237">
    <property type="entry name" value="GPCRRHODOPSN"/>
</dbReference>
<dbReference type="OrthoDB" id="9946013at2759"/>
<dbReference type="Proteomes" id="UP000007110">
    <property type="component" value="Unassembled WGS sequence"/>
</dbReference>
<evidence type="ECO:0000256" key="7">
    <source>
        <dbReference type="ARBA" id="ARBA00023224"/>
    </source>
</evidence>
<feature type="transmembrane region" description="Helical" evidence="9">
    <location>
        <begin position="45"/>
        <end position="65"/>
    </location>
</feature>
<dbReference type="KEGG" id="spu:115924747"/>
<dbReference type="PROSITE" id="PS50262">
    <property type="entry name" value="G_PROTEIN_RECEP_F1_2"/>
    <property type="match status" value="1"/>
</dbReference>
<dbReference type="GO" id="GO:0004930">
    <property type="term" value="F:G protein-coupled receptor activity"/>
    <property type="evidence" value="ECO:0007669"/>
    <property type="project" value="UniProtKB-KW"/>
</dbReference>
<keyword evidence="5 9" id="KW-0472">Membrane</keyword>
<dbReference type="RefSeq" id="XP_030843408.1">
    <property type="nucleotide sequence ID" value="XM_030987548.1"/>
</dbReference>
<dbReference type="InterPro" id="IPR017452">
    <property type="entry name" value="GPCR_Rhodpsn_7TM"/>
</dbReference>
<dbReference type="Gene3D" id="1.20.1070.10">
    <property type="entry name" value="Rhodopsin 7-helix transmembrane proteins"/>
    <property type="match status" value="1"/>
</dbReference>
<name>A0A7M7NYA6_STRPU</name>
<evidence type="ECO:0000313" key="12">
    <source>
        <dbReference type="Proteomes" id="UP000007110"/>
    </source>
</evidence>
<dbReference type="InterPro" id="IPR000276">
    <property type="entry name" value="GPCR_Rhodpsn"/>
</dbReference>
<dbReference type="OMA" id="FRMDCKR"/>
<dbReference type="GeneID" id="115924747"/>
<feature type="transmembrane region" description="Helical" evidence="9">
    <location>
        <begin position="168"/>
        <end position="189"/>
    </location>
</feature>
<evidence type="ECO:0000313" key="11">
    <source>
        <dbReference type="EnsemblMetazoa" id="XP_030843408"/>
    </source>
</evidence>
<feature type="region of interest" description="Disordered" evidence="8">
    <location>
        <begin position="287"/>
        <end position="313"/>
    </location>
</feature>
<reference evidence="12" key="1">
    <citation type="submission" date="2015-02" db="EMBL/GenBank/DDBJ databases">
        <title>Genome sequencing for Strongylocentrotus purpuratus.</title>
        <authorList>
            <person name="Murali S."/>
            <person name="Liu Y."/>
            <person name="Vee V."/>
            <person name="English A."/>
            <person name="Wang M."/>
            <person name="Skinner E."/>
            <person name="Han Y."/>
            <person name="Muzny D.M."/>
            <person name="Worley K.C."/>
            <person name="Gibbs R.A."/>
        </authorList>
    </citation>
    <scope>NUCLEOTIDE SEQUENCE</scope>
</reference>
<feature type="transmembrane region" description="Helical" evidence="9">
    <location>
        <begin position="319"/>
        <end position="338"/>
    </location>
</feature>
<dbReference type="InParanoid" id="A0A7M7NYA6"/>
<dbReference type="PANTHER" id="PTHR24238:SF47">
    <property type="entry name" value="ECDYSTEROIDS_DOPAMINE RECEPTOR-RELATED"/>
    <property type="match status" value="1"/>
</dbReference>
<dbReference type="EnsemblMetazoa" id="XM_030987548">
    <property type="protein sequence ID" value="XP_030843408"/>
    <property type="gene ID" value="LOC115924747"/>
</dbReference>
<evidence type="ECO:0000256" key="4">
    <source>
        <dbReference type="ARBA" id="ARBA00023040"/>
    </source>
</evidence>
<keyword evidence="2 9" id="KW-0812">Transmembrane</keyword>
<feature type="transmembrane region" description="Helical" evidence="9">
    <location>
        <begin position="12"/>
        <end position="33"/>
    </location>
</feature>
<dbReference type="Pfam" id="PF00001">
    <property type="entry name" value="7tm_1"/>
    <property type="match status" value="1"/>
</dbReference>
<sequence>MNLSYPVGVYAVIFYSLQFIFGIPGNVLIIVVYSRKKRKISTDILIIAQGTIDLVASLLAPINILKSVSDRFTIKAICRIALFGNNSLAFASLFLTAAIAFDRFFFVCRPYGKRASNKQALCLAVICWIFGSSLTCTKLIYVDAYESRPGELTCLVVDTQDFLDTLEAWLKTSGFVFALVTSVVMYGRIYQTIKKQVKIHAQLVGGVSNQMHKSRLSTEALTVQSTELQLPIEPRYSSLVQSVKSETLDKRKDNTNEGTTSSQTQPNLLVINNGNTSATFSISNTIDHRSQPQPKAVSVGPTCPRPKRSDRGENRTTKMLMAVTTILLASWLPPIVFFHLRDSILVIIEGSIAADTLVYIGKSLPGINHIINYFVFTSMNKSFRMDCKRLFRA</sequence>
<dbReference type="GO" id="GO:0016020">
    <property type="term" value="C:membrane"/>
    <property type="evidence" value="ECO:0007669"/>
    <property type="project" value="UniProtKB-SubCell"/>
</dbReference>
<feature type="region of interest" description="Disordered" evidence="8">
    <location>
        <begin position="247"/>
        <end position="268"/>
    </location>
</feature>
<organism evidence="11 12">
    <name type="scientific">Strongylocentrotus purpuratus</name>
    <name type="common">Purple sea urchin</name>
    <dbReference type="NCBI Taxonomy" id="7668"/>
    <lineage>
        <taxon>Eukaryota</taxon>
        <taxon>Metazoa</taxon>
        <taxon>Echinodermata</taxon>
        <taxon>Eleutherozoa</taxon>
        <taxon>Echinozoa</taxon>
        <taxon>Echinoidea</taxon>
        <taxon>Euechinoidea</taxon>
        <taxon>Echinacea</taxon>
        <taxon>Camarodonta</taxon>
        <taxon>Echinidea</taxon>
        <taxon>Strongylocentrotidae</taxon>
        <taxon>Strongylocentrotus</taxon>
    </lineage>
</organism>
<comment type="subcellular location">
    <subcellularLocation>
        <location evidence="1">Membrane</location>
        <topology evidence="1">Multi-pass membrane protein</topology>
    </subcellularLocation>
</comment>
<dbReference type="AlphaFoldDB" id="A0A7M7NYA6"/>
<dbReference type="PANTHER" id="PTHR24238">
    <property type="entry name" value="G-PROTEIN COUPLED RECEPTOR"/>
    <property type="match status" value="1"/>
</dbReference>
<evidence type="ECO:0000256" key="8">
    <source>
        <dbReference type="SAM" id="MobiDB-lite"/>
    </source>
</evidence>
<dbReference type="CDD" id="cd00637">
    <property type="entry name" value="7tm_classA_rhodopsin-like"/>
    <property type="match status" value="1"/>
</dbReference>
<evidence type="ECO:0000256" key="9">
    <source>
        <dbReference type="SAM" id="Phobius"/>
    </source>
</evidence>
<dbReference type="SUPFAM" id="SSF81321">
    <property type="entry name" value="Family A G protein-coupled receptor-like"/>
    <property type="match status" value="1"/>
</dbReference>
<keyword evidence="6" id="KW-0675">Receptor</keyword>
<evidence type="ECO:0000259" key="10">
    <source>
        <dbReference type="PROSITE" id="PS50262"/>
    </source>
</evidence>
<accession>A0A7M7NYA6</accession>
<protein>
    <recommendedName>
        <fullName evidence="10">G-protein coupled receptors family 1 profile domain-containing protein</fullName>
    </recommendedName>
</protein>